<organism evidence="4 5">
    <name type="scientific">Candidatus Sulfotelmatobacter kueseliae</name>
    <dbReference type="NCBI Taxonomy" id="2042962"/>
    <lineage>
        <taxon>Bacteria</taxon>
        <taxon>Pseudomonadati</taxon>
        <taxon>Acidobacteriota</taxon>
        <taxon>Terriglobia</taxon>
        <taxon>Terriglobales</taxon>
        <taxon>Candidatus Korobacteraceae</taxon>
        <taxon>Candidatus Sulfotelmatobacter</taxon>
    </lineage>
</organism>
<dbReference type="InterPro" id="IPR036034">
    <property type="entry name" value="PDZ_sf"/>
</dbReference>
<dbReference type="PIRSF" id="PIRSF016493">
    <property type="entry name" value="Glycyl_aminpptds"/>
    <property type="match status" value="1"/>
</dbReference>
<evidence type="ECO:0000313" key="5">
    <source>
        <dbReference type="Proteomes" id="UP000238701"/>
    </source>
</evidence>
<feature type="chain" id="PRO_5015526720" evidence="1">
    <location>
        <begin position="26"/>
        <end position="619"/>
    </location>
</feature>
<proteinExistence type="predicted"/>
<dbReference type="AlphaFoldDB" id="A0A2U3L3X8"/>
<gene>
    <name evidence="4" type="ORF">SBA1_670022</name>
</gene>
<protein>
    <submittedName>
        <fullName evidence="4">Glycyl aminopeptidase. Metallo peptidase. MEROPS family M61</fullName>
    </submittedName>
</protein>
<keyword evidence="4" id="KW-0378">Hydrolase</keyword>
<dbReference type="InterPro" id="IPR040756">
    <property type="entry name" value="Peptidase_M61_N"/>
</dbReference>
<feature type="domain" description="Peptidase M61 catalytic" evidence="2">
    <location>
        <begin position="295"/>
        <end position="411"/>
    </location>
</feature>
<keyword evidence="4" id="KW-0031">Aminopeptidase</keyword>
<reference evidence="5" key="1">
    <citation type="submission" date="2018-02" db="EMBL/GenBank/DDBJ databases">
        <authorList>
            <person name="Hausmann B."/>
        </authorList>
    </citation>
    <scope>NUCLEOTIDE SEQUENCE [LARGE SCALE GENOMIC DNA]</scope>
    <source>
        <strain evidence="5">Peat soil MAG SbA1</strain>
    </source>
</reference>
<evidence type="ECO:0000259" key="3">
    <source>
        <dbReference type="Pfam" id="PF17899"/>
    </source>
</evidence>
<evidence type="ECO:0000313" key="4">
    <source>
        <dbReference type="EMBL" id="SPF46616.1"/>
    </source>
</evidence>
<dbReference type="Pfam" id="PF17899">
    <property type="entry name" value="Peptidase_M61_N"/>
    <property type="match status" value="1"/>
</dbReference>
<evidence type="ECO:0000259" key="2">
    <source>
        <dbReference type="Pfam" id="PF05299"/>
    </source>
</evidence>
<feature type="domain" description="Peptidase M61 N-terminal" evidence="3">
    <location>
        <begin position="31"/>
        <end position="197"/>
    </location>
</feature>
<evidence type="ECO:0000256" key="1">
    <source>
        <dbReference type="SAM" id="SignalP"/>
    </source>
</evidence>
<accession>A0A2U3L3X8</accession>
<dbReference type="InterPro" id="IPR007963">
    <property type="entry name" value="Peptidase_M61_catalytic"/>
</dbReference>
<keyword evidence="4" id="KW-0645">Protease</keyword>
<dbReference type="InterPro" id="IPR024191">
    <property type="entry name" value="Peptidase_M61"/>
</dbReference>
<dbReference type="SUPFAM" id="SSF50156">
    <property type="entry name" value="PDZ domain-like"/>
    <property type="match status" value="1"/>
</dbReference>
<dbReference type="Gene3D" id="1.10.390.10">
    <property type="entry name" value="Neutral Protease Domain 2"/>
    <property type="match status" value="1"/>
</dbReference>
<dbReference type="Proteomes" id="UP000238701">
    <property type="component" value="Unassembled WGS sequence"/>
</dbReference>
<feature type="signal peptide" evidence="1">
    <location>
        <begin position="1"/>
        <end position="25"/>
    </location>
</feature>
<keyword evidence="1" id="KW-0732">Signal</keyword>
<dbReference type="InterPro" id="IPR027268">
    <property type="entry name" value="Peptidase_M4/M1_CTD_sf"/>
</dbReference>
<sequence length="619" mass="67794">MQPRRIRSVVLLASVLALAASAALAQEAISVTVDATKTQQKLLRVALVVPVKPGPLTLYYPKWIPGEHGPDGPIANLTGLKFEADGKTIPWQRDLLDVFTFHLEIPRGVSHLNASYDYLEPDGGSATDKLLVLEWNEVVLYPADIPAEKLTYEAKLLLPEGWKFGTPLPLDNESGNRVSFKPISLDLLVDSPVIAGEFYRTIDLTPPGEAIHHEIDMVADSEGALNMSPENQKGMTNLVAESGKLFGARHYRDYHFLLALSDHVAHFGLEHHESNDSRMSERALLSPSSGMSLGGLLAHEFVHSWNGKFRRPADLTVPYYEQPMKTDLLWGYEGLTDYLGPMLAARSGLWTPDQYHEALAGIAAALGPGRPGRTWRPLLDTAVGEPGLGFARGGWFNWRRGTDYYDEGDLLWLEVATIIHRESGGKKSIDDFCQVFHGGPNNGPEVKTYTFDELVKALNGIAPFDWAGFFHDRLNSTSAEAPVGGIENGGWKVTFSSEPPKSEGRRSGPSDVYSIGLQVGSDGVVSDAIVGSPAFEAGISSQMKIIGVNGRVFTQELLSDAIKSAKDTSKPITLLVVVDDYFRTCTINYHGGARYPHLVRDDARPDYLDELIKPHAASQ</sequence>
<dbReference type="GO" id="GO:0004177">
    <property type="term" value="F:aminopeptidase activity"/>
    <property type="evidence" value="ECO:0007669"/>
    <property type="project" value="UniProtKB-KW"/>
</dbReference>
<dbReference type="Pfam" id="PF05299">
    <property type="entry name" value="Peptidase_M61"/>
    <property type="match status" value="1"/>
</dbReference>
<dbReference type="EMBL" id="OMOD01000163">
    <property type="protein sequence ID" value="SPF46616.1"/>
    <property type="molecule type" value="Genomic_DNA"/>
</dbReference>
<dbReference type="Gene3D" id="2.60.40.3650">
    <property type="match status" value="1"/>
</dbReference>
<name>A0A2U3L3X8_9BACT</name>